<keyword evidence="4" id="KW-0695">RNA-directed DNA polymerase</keyword>
<keyword evidence="4" id="KW-0548">Nucleotidyltransferase</keyword>
<dbReference type="EMBL" id="SSOP01000334">
    <property type="protein sequence ID" value="KAB5588996.1"/>
    <property type="molecule type" value="Genomic_DNA"/>
</dbReference>
<evidence type="ECO:0000313" key="4">
    <source>
        <dbReference type="EMBL" id="KAB5588996.1"/>
    </source>
</evidence>
<dbReference type="CDD" id="cd01650">
    <property type="entry name" value="RT_nLTR_like"/>
    <property type="match status" value="1"/>
</dbReference>
<dbReference type="Gene3D" id="3.30.420.10">
    <property type="entry name" value="Ribonuclease H-like superfamily/Ribonuclease H"/>
    <property type="match status" value="1"/>
</dbReference>
<feature type="region of interest" description="Disordered" evidence="1">
    <location>
        <begin position="1"/>
        <end position="21"/>
    </location>
</feature>
<dbReference type="InterPro" id="IPR000477">
    <property type="entry name" value="RT_dom"/>
</dbReference>
<dbReference type="GO" id="GO:0004523">
    <property type="term" value="F:RNA-DNA hybrid ribonuclease activity"/>
    <property type="evidence" value="ECO:0007669"/>
    <property type="project" value="InterPro"/>
</dbReference>
<evidence type="ECO:0000256" key="1">
    <source>
        <dbReference type="SAM" id="MobiDB-lite"/>
    </source>
</evidence>
<comment type="caution">
    <text evidence="4">The sequence shown here is derived from an EMBL/GenBank/DDBJ whole genome shotgun (WGS) entry which is preliminary data.</text>
</comment>
<dbReference type="SUPFAM" id="SSF53098">
    <property type="entry name" value="Ribonuclease H-like"/>
    <property type="match status" value="1"/>
</dbReference>
<keyword evidence="4" id="KW-0808">Transferase</keyword>
<dbReference type="InterPro" id="IPR036397">
    <property type="entry name" value="RNaseH_sf"/>
</dbReference>
<evidence type="ECO:0000259" key="3">
    <source>
        <dbReference type="PROSITE" id="PS50879"/>
    </source>
</evidence>
<dbReference type="Pfam" id="PF00078">
    <property type="entry name" value="RVT_1"/>
    <property type="match status" value="1"/>
</dbReference>
<dbReference type="OrthoDB" id="412006at2759"/>
<evidence type="ECO:0000259" key="2">
    <source>
        <dbReference type="PROSITE" id="PS50878"/>
    </source>
</evidence>
<dbReference type="InterPro" id="IPR002156">
    <property type="entry name" value="RNaseH_domain"/>
</dbReference>
<dbReference type="PANTHER" id="PTHR33481">
    <property type="entry name" value="REVERSE TRANSCRIPTASE"/>
    <property type="match status" value="1"/>
</dbReference>
<organism evidence="4 5">
    <name type="scientific">Ceratobasidium theobromae</name>
    <dbReference type="NCBI Taxonomy" id="1582974"/>
    <lineage>
        <taxon>Eukaryota</taxon>
        <taxon>Fungi</taxon>
        <taxon>Dikarya</taxon>
        <taxon>Basidiomycota</taxon>
        <taxon>Agaricomycotina</taxon>
        <taxon>Agaricomycetes</taxon>
        <taxon>Cantharellales</taxon>
        <taxon>Ceratobasidiaceae</taxon>
        <taxon>Ceratobasidium</taxon>
    </lineage>
</organism>
<reference evidence="4 5" key="1">
    <citation type="journal article" date="2019" name="Fungal Biol. Biotechnol.">
        <title>Draft genome sequence of fastidious pathogen Ceratobasidium theobromae, which causes vascular-streak dieback in Theobroma cacao.</title>
        <authorList>
            <person name="Ali S.S."/>
            <person name="Asman A."/>
            <person name="Shao J."/>
            <person name="Firmansyah A.P."/>
            <person name="Susilo A.W."/>
            <person name="Rosmana A."/>
            <person name="McMahon P."/>
            <person name="Junaid M."/>
            <person name="Guest D."/>
            <person name="Kheng T.Y."/>
            <person name="Meinhardt L.W."/>
            <person name="Bailey B.A."/>
        </authorList>
    </citation>
    <scope>NUCLEOTIDE SEQUENCE [LARGE SCALE GENOMIC DNA]</scope>
    <source>
        <strain evidence="4 5">CT2</strain>
    </source>
</reference>
<gene>
    <name evidence="4" type="ORF">CTheo_7567</name>
</gene>
<dbReference type="CDD" id="cd09276">
    <property type="entry name" value="Rnase_HI_RT_non_LTR"/>
    <property type="match status" value="1"/>
</dbReference>
<accession>A0A5N5QC42</accession>
<dbReference type="GO" id="GO:0003676">
    <property type="term" value="F:nucleic acid binding"/>
    <property type="evidence" value="ECO:0007669"/>
    <property type="project" value="InterPro"/>
</dbReference>
<dbReference type="Proteomes" id="UP000383932">
    <property type="component" value="Unassembled WGS sequence"/>
</dbReference>
<keyword evidence="5" id="KW-1185">Reference proteome</keyword>
<dbReference type="SUPFAM" id="SSF56672">
    <property type="entry name" value="DNA/RNA polymerases"/>
    <property type="match status" value="1"/>
</dbReference>
<dbReference type="PANTHER" id="PTHR33481:SF1">
    <property type="entry name" value="ENDONUCLEASE_EXONUCLEASE_PHOSPHATASE DOMAIN-CONTAINING PROTEIN-RELATED"/>
    <property type="match status" value="1"/>
</dbReference>
<proteinExistence type="predicted"/>
<feature type="domain" description="RNase H type-1" evidence="3">
    <location>
        <begin position="491"/>
        <end position="635"/>
    </location>
</feature>
<dbReference type="PROSITE" id="PS50879">
    <property type="entry name" value="RNASE_H_1"/>
    <property type="match status" value="1"/>
</dbReference>
<dbReference type="GO" id="GO:0003964">
    <property type="term" value="F:RNA-directed DNA polymerase activity"/>
    <property type="evidence" value="ECO:0007669"/>
    <property type="project" value="UniProtKB-KW"/>
</dbReference>
<name>A0A5N5QC42_9AGAM</name>
<dbReference type="InterPro" id="IPR043502">
    <property type="entry name" value="DNA/RNA_pol_sf"/>
</dbReference>
<dbReference type="AlphaFoldDB" id="A0A5N5QC42"/>
<sequence>MAAHPSPHVPRSSGVPTPHVGFRPSPQRLYLPLYIRRSCTRTVSRGQLRYHPICLRNALISPIPKPNRYDMASPKSYRPIALLETLSKLLEKIVAKRITAMAGHLNLIPPDQFGGKEKSLCLDAGLVFIHDVQSTHTQKRFASAALLDISGYYNNIDHDILINGEIGEFFDLANRGVPQGSPLSPVFLSLFTAPLLYRLRSNGMNIHAYIDDIMILTTATSQEGCVSNLIDDIHDLTDALGDFGLSAKMSKTELIHFARTSQCMTKNLPMRLGDRAKDIVHPSEWVRWLSFFLDRRLNFKTHIERLATRAKSMLGGMKMLGNMIRGLTVFNARALINACLMPILTYGFALWFHGRNSKSLCKILQTVQNMACRWATGSFHTAPTAILEHVIALPPIHFRLRKLCINYASKLRHIPANSQVNARLPPVFDSHCPDVAYPAPLSPINAIAAYTHPQAEFRTPYLMLPWEGIRHLPDRVSLITRKDRIANQDSDPRSVVLFTDGSSIVKNGVCHNGWGWVSFKLGRELANGGGSLGPRSTIYNAEAWALLIRLRNILPFISRSGATRIAVFSDNAGLIQALLSRDPSGAPSPVDLTARTLFDFLVAHPLVSADIAWVPSHQKIFGNEHADRIAKHASFFTPTPFFSGKVKCSENHTKSD</sequence>
<protein>
    <submittedName>
        <fullName evidence="4">RNA-directed DNA polymerase from transposon BS</fullName>
    </submittedName>
</protein>
<dbReference type="InterPro" id="IPR012337">
    <property type="entry name" value="RNaseH-like_sf"/>
</dbReference>
<evidence type="ECO:0000313" key="5">
    <source>
        <dbReference type="Proteomes" id="UP000383932"/>
    </source>
</evidence>
<feature type="domain" description="Reverse transcriptase" evidence="2">
    <location>
        <begin position="44"/>
        <end position="293"/>
    </location>
</feature>
<dbReference type="PROSITE" id="PS50878">
    <property type="entry name" value="RT_POL"/>
    <property type="match status" value="1"/>
</dbReference>